<reference evidence="7 8" key="2">
    <citation type="submission" date="2024-10" db="EMBL/GenBank/DDBJ databases">
        <authorList>
            <person name="Ryan C."/>
        </authorList>
    </citation>
    <scope>NUCLEOTIDE SEQUENCE [LARGE SCALE GENOMIC DNA]</scope>
</reference>
<name>A0ABC9CD18_9POAL</name>
<evidence type="ECO:0000259" key="6">
    <source>
        <dbReference type="PROSITE" id="PS51293"/>
    </source>
</evidence>
<keyword evidence="3" id="KW-0804">Transcription</keyword>
<gene>
    <name evidence="7" type="ORF">URODEC1_LOCUS74559</name>
</gene>
<dbReference type="Gene3D" id="1.10.10.60">
    <property type="entry name" value="Homeodomain-like"/>
    <property type="match status" value="1"/>
</dbReference>
<dbReference type="InterPro" id="IPR044636">
    <property type="entry name" value="RADIALIS-like"/>
</dbReference>
<dbReference type="SUPFAM" id="SSF46689">
    <property type="entry name" value="Homeodomain-like"/>
    <property type="match status" value="1"/>
</dbReference>
<dbReference type="PANTHER" id="PTHR43952:SF61">
    <property type="entry name" value="OS12G0522516 PROTEIN"/>
    <property type="match status" value="1"/>
</dbReference>
<accession>A0ABC9CD18</accession>
<evidence type="ECO:0000313" key="8">
    <source>
        <dbReference type="Proteomes" id="UP001497457"/>
    </source>
</evidence>
<keyword evidence="2" id="KW-0805">Transcription regulation</keyword>
<dbReference type="FunFam" id="1.10.10.60:FF:000154">
    <property type="entry name" value="Transcription factor SRM1"/>
    <property type="match status" value="1"/>
</dbReference>
<feature type="domain" description="SANT" evidence="6">
    <location>
        <begin position="1"/>
        <end position="56"/>
    </location>
</feature>
<feature type="compositionally biased region" description="Low complexity" evidence="5">
    <location>
        <begin position="63"/>
        <end position="83"/>
    </location>
</feature>
<evidence type="ECO:0000256" key="5">
    <source>
        <dbReference type="SAM" id="MobiDB-lite"/>
    </source>
</evidence>
<evidence type="ECO:0000256" key="4">
    <source>
        <dbReference type="ARBA" id="ARBA00023242"/>
    </source>
</evidence>
<dbReference type="Proteomes" id="UP001497457">
    <property type="component" value="Chromosome 3rd"/>
</dbReference>
<feature type="region of interest" description="Disordered" evidence="5">
    <location>
        <begin position="52"/>
        <end position="95"/>
    </location>
</feature>
<keyword evidence="8" id="KW-1185">Reference proteome</keyword>
<evidence type="ECO:0000256" key="3">
    <source>
        <dbReference type="ARBA" id="ARBA00023163"/>
    </source>
</evidence>
<dbReference type="PANTHER" id="PTHR43952">
    <property type="entry name" value="MYB FAMILY TRANSCRIPTION FACTOR-RELATED"/>
    <property type="match status" value="1"/>
</dbReference>
<feature type="compositionally biased region" description="Basic and acidic residues" evidence="5">
    <location>
        <begin position="52"/>
        <end position="62"/>
    </location>
</feature>
<dbReference type="GO" id="GO:0005634">
    <property type="term" value="C:nucleus"/>
    <property type="evidence" value="ECO:0007669"/>
    <property type="project" value="UniProtKB-SubCell"/>
</dbReference>
<dbReference type="InterPro" id="IPR001005">
    <property type="entry name" value="SANT/Myb"/>
</dbReference>
<dbReference type="InterPro" id="IPR017884">
    <property type="entry name" value="SANT_dom"/>
</dbReference>
<dbReference type="EMBL" id="OZ075113">
    <property type="protein sequence ID" value="CAL5019100.1"/>
    <property type="molecule type" value="Genomic_DNA"/>
</dbReference>
<evidence type="ECO:0000256" key="1">
    <source>
        <dbReference type="ARBA" id="ARBA00004123"/>
    </source>
</evidence>
<dbReference type="InterPro" id="IPR009057">
    <property type="entry name" value="Homeodomain-like_sf"/>
</dbReference>
<dbReference type="SMART" id="SM00717">
    <property type="entry name" value="SANT"/>
    <property type="match status" value="1"/>
</dbReference>
<reference evidence="8" key="1">
    <citation type="submission" date="2024-06" db="EMBL/GenBank/DDBJ databases">
        <authorList>
            <person name="Ryan C."/>
        </authorList>
    </citation>
    <scope>NUCLEOTIDE SEQUENCE [LARGE SCALE GENOMIC DNA]</scope>
</reference>
<evidence type="ECO:0000256" key="2">
    <source>
        <dbReference type="ARBA" id="ARBA00023015"/>
    </source>
</evidence>
<proteinExistence type="predicted"/>
<protein>
    <recommendedName>
        <fullName evidence="6">SANT domain-containing protein</fullName>
    </recommendedName>
</protein>
<feature type="compositionally biased region" description="Basic and acidic residues" evidence="5">
    <location>
        <begin position="84"/>
        <end position="95"/>
    </location>
</feature>
<dbReference type="CDD" id="cd00167">
    <property type="entry name" value="SANT"/>
    <property type="match status" value="1"/>
</dbReference>
<dbReference type="PROSITE" id="PS51293">
    <property type="entry name" value="SANT"/>
    <property type="match status" value="1"/>
</dbReference>
<organism evidence="7 8">
    <name type="scientific">Urochloa decumbens</name>
    <dbReference type="NCBI Taxonomy" id="240449"/>
    <lineage>
        <taxon>Eukaryota</taxon>
        <taxon>Viridiplantae</taxon>
        <taxon>Streptophyta</taxon>
        <taxon>Embryophyta</taxon>
        <taxon>Tracheophyta</taxon>
        <taxon>Spermatophyta</taxon>
        <taxon>Magnoliopsida</taxon>
        <taxon>Liliopsida</taxon>
        <taxon>Poales</taxon>
        <taxon>Poaceae</taxon>
        <taxon>PACMAD clade</taxon>
        <taxon>Panicoideae</taxon>
        <taxon>Panicodae</taxon>
        <taxon>Paniceae</taxon>
        <taxon>Melinidinae</taxon>
        <taxon>Urochloa</taxon>
    </lineage>
</organism>
<evidence type="ECO:0000313" key="7">
    <source>
        <dbReference type="EMBL" id="CAL5019100.1"/>
    </source>
</evidence>
<dbReference type="AlphaFoldDB" id="A0ABC9CD18"/>
<comment type="subcellular location">
    <subcellularLocation>
        <location evidence="1">Nucleus</location>
    </subcellularLocation>
</comment>
<keyword evidence="4" id="KW-0539">Nucleus</keyword>
<sequence>MSSSWTDYQNKLFEDALAIYDKDTADRWQNIARAVGFGKSAEDVKRHYDKMEKDLHRIESTGRRQGSNRSSSAGSSSNGNSWGTRDDQRTRYQLQ</sequence>
<dbReference type="Pfam" id="PF00249">
    <property type="entry name" value="Myb_DNA-binding"/>
    <property type="match status" value="1"/>
</dbReference>